<protein>
    <submittedName>
        <fullName evidence="1">Uncharacterized protein</fullName>
    </submittedName>
</protein>
<keyword evidence="2" id="KW-1185">Reference proteome</keyword>
<name>A0A392R4N3_9FABA</name>
<dbReference type="EMBL" id="LXQA010184392">
    <property type="protein sequence ID" value="MCI31062.1"/>
    <property type="molecule type" value="Genomic_DNA"/>
</dbReference>
<sequence>MVLWTLNKSEITHSVTHLGWSGGIGLGPENVLLLKVS</sequence>
<comment type="caution">
    <text evidence="1">The sequence shown here is derived from an EMBL/GenBank/DDBJ whole genome shotgun (WGS) entry which is preliminary data.</text>
</comment>
<dbReference type="AlphaFoldDB" id="A0A392R4N3"/>
<evidence type="ECO:0000313" key="2">
    <source>
        <dbReference type="Proteomes" id="UP000265520"/>
    </source>
</evidence>
<accession>A0A392R4N3</accession>
<dbReference type="Proteomes" id="UP000265520">
    <property type="component" value="Unassembled WGS sequence"/>
</dbReference>
<proteinExistence type="predicted"/>
<feature type="non-terminal residue" evidence="1">
    <location>
        <position position="37"/>
    </location>
</feature>
<evidence type="ECO:0000313" key="1">
    <source>
        <dbReference type="EMBL" id="MCI31062.1"/>
    </source>
</evidence>
<organism evidence="1 2">
    <name type="scientific">Trifolium medium</name>
    <dbReference type="NCBI Taxonomy" id="97028"/>
    <lineage>
        <taxon>Eukaryota</taxon>
        <taxon>Viridiplantae</taxon>
        <taxon>Streptophyta</taxon>
        <taxon>Embryophyta</taxon>
        <taxon>Tracheophyta</taxon>
        <taxon>Spermatophyta</taxon>
        <taxon>Magnoliopsida</taxon>
        <taxon>eudicotyledons</taxon>
        <taxon>Gunneridae</taxon>
        <taxon>Pentapetalae</taxon>
        <taxon>rosids</taxon>
        <taxon>fabids</taxon>
        <taxon>Fabales</taxon>
        <taxon>Fabaceae</taxon>
        <taxon>Papilionoideae</taxon>
        <taxon>50 kb inversion clade</taxon>
        <taxon>NPAAA clade</taxon>
        <taxon>Hologalegina</taxon>
        <taxon>IRL clade</taxon>
        <taxon>Trifolieae</taxon>
        <taxon>Trifolium</taxon>
    </lineage>
</organism>
<reference evidence="1 2" key="1">
    <citation type="journal article" date="2018" name="Front. Plant Sci.">
        <title>Red Clover (Trifolium pratense) and Zigzag Clover (T. medium) - A Picture of Genomic Similarities and Differences.</title>
        <authorList>
            <person name="Dluhosova J."/>
            <person name="Istvanek J."/>
            <person name="Nedelnik J."/>
            <person name="Repkova J."/>
        </authorList>
    </citation>
    <scope>NUCLEOTIDE SEQUENCE [LARGE SCALE GENOMIC DNA]</scope>
    <source>
        <strain evidence="2">cv. 10/8</strain>
        <tissue evidence="1">Leaf</tissue>
    </source>
</reference>